<dbReference type="InterPro" id="IPR058252">
    <property type="entry name" value="zf_Tbcl_4"/>
</dbReference>
<dbReference type="EMBL" id="ML977014">
    <property type="protein sequence ID" value="KAF1951846.1"/>
    <property type="molecule type" value="Genomic_DNA"/>
</dbReference>
<dbReference type="Pfam" id="PF26648">
    <property type="entry name" value="zf_Tbcl_4"/>
    <property type="match status" value="1"/>
</dbReference>
<organism evidence="3 4">
    <name type="scientific">Byssothecium circinans</name>
    <dbReference type="NCBI Taxonomy" id="147558"/>
    <lineage>
        <taxon>Eukaryota</taxon>
        <taxon>Fungi</taxon>
        <taxon>Dikarya</taxon>
        <taxon>Ascomycota</taxon>
        <taxon>Pezizomycotina</taxon>
        <taxon>Dothideomycetes</taxon>
        <taxon>Pleosporomycetidae</taxon>
        <taxon>Pleosporales</taxon>
        <taxon>Massarineae</taxon>
        <taxon>Massarinaceae</taxon>
        <taxon>Byssothecium</taxon>
    </lineage>
</organism>
<evidence type="ECO:0000313" key="4">
    <source>
        <dbReference type="Proteomes" id="UP000800035"/>
    </source>
</evidence>
<feature type="domain" description="Probable treble clef zinc finger" evidence="1">
    <location>
        <begin position="30"/>
        <end position="65"/>
    </location>
</feature>
<feature type="domain" description="Probable treble clef zinc finger fungi" evidence="2">
    <location>
        <begin position="66"/>
        <end position="99"/>
    </location>
</feature>
<evidence type="ECO:0000259" key="2">
    <source>
        <dbReference type="Pfam" id="PF26648"/>
    </source>
</evidence>
<dbReference type="Proteomes" id="UP000800035">
    <property type="component" value="Unassembled WGS sequence"/>
</dbReference>
<accession>A0A6A5TM00</accession>
<dbReference type="Pfam" id="PF26647">
    <property type="entry name" value="zf_Tbcl_3"/>
    <property type="match status" value="1"/>
</dbReference>
<proteinExistence type="predicted"/>
<evidence type="ECO:0008006" key="5">
    <source>
        <dbReference type="Google" id="ProtNLM"/>
    </source>
</evidence>
<dbReference type="InterPro" id="IPR058251">
    <property type="entry name" value="zf_Tbcl_3"/>
</dbReference>
<name>A0A6A5TM00_9PLEO</name>
<sequence>MANPLADIKLSSTAIAHRKTCPLHKDGSLRCHAMTRYKLKCSRGATTFSSGYLPTCTQHASQKIRAGRCEAIETCGQRCGCITLYDPPFHLCPKHQEGTDTLPCYLLKIPTELRFMIYRYLFPERIPSLRSYWLPWKEVGFFTSILKINRQISEEAFSVLYNQVPFQITIGPRGVDFCDNTWYCDPPTVKTLWHFEHKMDKIFPSLAVQRAQNFDVDICIDFDGGHWRESPIGIGGSGGSQSISFEDYWLYQARNTIEKFVELLRQTDKRDDGNIMLIQRLRLTPKFDVAFKDSGLEEMLAIVTLLADPFTALSRVHHPELLPAMARGANGLEPMLELRGEKNDPNVDTYKKKFLEYQAHWQLLLAQEQGMPPQGNALILSSKTAQAKALLSKIEEFLLATYKLDLPALHHHNYAADDTFVGLGRVMHCARVAYENRSISHLTKVRDVITDRWIAYQRMKQQEHARIADAVLDMYPKENATLLQTQNAEAFVFPGKKTDTVLNASWDELGVKRYNRIPRGDGWTATEDWTHRYYQKENILTIRLKTPALIQKLRKSEPWV</sequence>
<protein>
    <recommendedName>
        <fullName evidence="5">F-box domain-containing protein</fullName>
    </recommendedName>
</protein>
<gene>
    <name evidence="3" type="ORF">CC80DRAFT_597029</name>
</gene>
<keyword evidence="4" id="KW-1185">Reference proteome</keyword>
<evidence type="ECO:0000259" key="1">
    <source>
        <dbReference type="Pfam" id="PF26647"/>
    </source>
</evidence>
<reference evidence="3" key="1">
    <citation type="journal article" date="2020" name="Stud. Mycol.">
        <title>101 Dothideomycetes genomes: a test case for predicting lifestyles and emergence of pathogens.</title>
        <authorList>
            <person name="Haridas S."/>
            <person name="Albert R."/>
            <person name="Binder M."/>
            <person name="Bloem J."/>
            <person name="Labutti K."/>
            <person name="Salamov A."/>
            <person name="Andreopoulos B."/>
            <person name="Baker S."/>
            <person name="Barry K."/>
            <person name="Bills G."/>
            <person name="Bluhm B."/>
            <person name="Cannon C."/>
            <person name="Castanera R."/>
            <person name="Culley D."/>
            <person name="Daum C."/>
            <person name="Ezra D."/>
            <person name="Gonzalez J."/>
            <person name="Henrissat B."/>
            <person name="Kuo A."/>
            <person name="Liang C."/>
            <person name="Lipzen A."/>
            <person name="Lutzoni F."/>
            <person name="Magnuson J."/>
            <person name="Mondo S."/>
            <person name="Nolan M."/>
            <person name="Ohm R."/>
            <person name="Pangilinan J."/>
            <person name="Park H.-J."/>
            <person name="Ramirez L."/>
            <person name="Alfaro M."/>
            <person name="Sun H."/>
            <person name="Tritt A."/>
            <person name="Yoshinaga Y."/>
            <person name="Zwiers L.-H."/>
            <person name="Turgeon B."/>
            <person name="Goodwin S."/>
            <person name="Spatafora J."/>
            <person name="Crous P."/>
            <person name="Grigoriev I."/>
        </authorList>
    </citation>
    <scope>NUCLEOTIDE SEQUENCE</scope>
    <source>
        <strain evidence="3">CBS 675.92</strain>
    </source>
</reference>
<dbReference type="AlphaFoldDB" id="A0A6A5TM00"/>
<evidence type="ECO:0000313" key="3">
    <source>
        <dbReference type="EMBL" id="KAF1951846.1"/>
    </source>
</evidence>
<dbReference type="OrthoDB" id="5600002at2759"/>